<evidence type="ECO:0000313" key="2">
    <source>
        <dbReference type="EMBL" id="GAL01199.1"/>
    </source>
</evidence>
<comment type="caution">
    <text evidence="2">The sequence shown here is derived from an EMBL/GenBank/DDBJ whole genome shotgun (WGS) entry which is preliminary data.</text>
</comment>
<dbReference type="EMBL" id="BBMM01000009">
    <property type="protein sequence ID" value="GAL01199.1"/>
    <property type="molecule type" value="Genomic_DNA"/>
</dbReference>
<proteinExistence type="predicted"/>
<gene>
    <name evidence="2" type="ORF">JCM19314_643</name>
</gene>
<feature type="transmembrane region" description="Helical" evidence="1">
    <location>
        <begin position="12"/>
        <end position="45"/>
    </location>
</feature>
<keyword evidence="1" id="KW-0472">Membrane</keyword>
<evidence type="ECO:0000256" key="1">
    <source>
        <dbReference type="SAM" id="Phobius"/>
    </source>
</evidence>
<name>A0A090QHC2_NONUL</name>
<accession>A0A090QHC2</accession>
<keyword evidence="1" id="KW-0812">Transmembrane</keyword>
<evidence type="ECO:0000313" key="3">
    <source>
        <dbReference type="Proteomes" id="UP000029226"/>
    </source>
</evidence>
<protein>
    <submittedName>
        <fullName evidence="2">Uncharacterized protein</fullName>
    </submittedName>
</protein>
<dbReference type="Proteomes" id="UP000029226">
    <property type="component" value="Unassembled WGS sequence"/>
</dbReference>
<organism evidence="2 3">
    <name type="scientific">Nonlabens ulvanivorans</name>
    <name type="common">Persicivirga ulvanivorans</name>
    <dbReference type="NCBI Taxonomy" id="906888"/>
    <lineage>
        <taxon>Bacteria</taxon>
        <taxon>Pseudomonadati</taxon>
        <taxon>Bacteroidota</taxon>
        <taxon>Flavobacteriia</taxon>
        <taxon>Flavobacteriales</taxon>
        <taxon>Flavobacteriaceae</taxon>
        <taxon>Nonlabens</taxon>
    </lineage>
</organism>
<keyword evidence="1" id="KW-1133">Transmembrane helix</keyword>
<dbReference type="AlphaFoldDB" id="A0A090QHC2"/>
<reference evidence="2 3" key="1">
    <citation type="journal article" date="2014" name="Genome Announc.">
        <title>Draft Genome Sequences of Marine Flavobacterium Nonlabens Strains NR17, NR24, NR27, NR32, NR33, and Ara13.</title>
        <authorList>
            <person name="Nakanishi M."/>
            <person name="Meirelles P."/>
            <person name="Suzuki R."/>
            <person name="Takatani N."/>
            <person name="Mino S."/>
            <person name="Suda W."/>
            <person name="Oshima K."/>
            <person name="Hattori M."/>
            <person name="Ohkuma M."/>
            <person name="Hosokawa M."/>
            <person name="Miyashita K."/>
            <person name="Thompson F.L."/>
            <person name="Niwa A."/>
            <person name="Sawabe T."/>
            <person name="Sawabe T."/>
        </authorList>
    </citation>
    <scope>NUCLEOTIDE SEQUENCE [LARGE SCALE GENOMIC DNA]</scope>
    <source>
        <strain evidence="3">JCM19314</strain>
    </source>
</reference>
<sequence length="51" mass="5843">MTSVSTFGLGFQLLIISVMLILGFKAFILPFFLCYTVMVLIFVGIRKMFFK</sequence>